<protein>
    <recommendedName>
        <fullName evidence="4">RNase H type-1 domain-containing protein</fullName>
    </recommendedName>
</protein>
<comment type="caution">
    <text evidence="2">The sequence shown here is derived from an EMBL/GenBank/DDBJ whole genome shotgun (WGS) entry which is preliminary data.</text>
</comment>
<accession>A0ABQ7LGS7</accession>
<name>A0ABQ7LGS7_BRACM</name>
<proteinExistence type="predicted"/>
<dbReference type="EMBL" id="JADBGQ010000008">
    <property type="protein sequence ID" value="KAG5384719.1"/>
    <property type="molecule type" value="Genomic_DNA"/>
</dbReference>
<keyword evidence="3" id="KW-1185">Reference proteome</keyword>
<organism evidence="2 3">
    <name type="scientific">Brassica rapa subsp. trilocularis</name>
    <dbReference type="NCBI Taxonomy" id="1813537"/>
    <lineage>
        <taxon>Eukaryota</taxon>
        <taxon>Viridiplantae</taxon>
        <taxon>Streptophyta</taxon>
        <taxon>Embryophyta</taxon>
        <taxon>Tracheophyta</taxon>
        <taxon>Spermatophyta</taxon>
        <taxon>Magnoliopsida</taxon>
        <taxon>eudicotyledons</taxon>
        <taxon>Gunneridae</taxon>
        <taxon>Pentapetalae</taxon>
        <taxon>rosids</taxon>
        <taxon>malvids</taxon>
        <taxon>Brassicales</taxon>
        <taxon>Brassicaceae</taxon>
        <taxon>Brassiceae</taxon>
        <taxon>Brassica</taxon>
    </lineage>
</organism>
<evidence type="ECO:0000313" key="2">
    <source>
        <dbReference type="EMBL" id="KAG5384719.1"/>
    </source>
</evidence>
<feature type="compositionally biased region" description="Low complexity" evidence="1">
    <location>
        <begin position="1"/>
        <end position="25"/>
    </location>
</feature>
<evidence type="ECO:0000313" key="3">
    <source>
        <dbReference type="Proteomes" id="UP000823674"/>
    </source>
</evidence>
<feature type="region of interest" description="Disordered" evidence="1">
    <location>
        <begin position="104"/>
        <end position="196"/>
    </location>
</feature>
<gene>
    <name evidence="2" type="primary">A09g511660.1_BraROA</name>
    <name evidence="2" type="ORF">IGI04_036189</name>
</gene>
<dbReference type="Proteomes" id="UP000823674">
    <property type="component" value="Chromosome A09"/>
</dbReference>
<sequence length="463" mass="51944">MKQIEPPSSSQLQPLPTQPSSQHLSVPPGFAPLFPELPIEERNAALLYISHSDTTERQARILRVQQSLAPGFVEPTVVKPIISHDLNKGKGHVFVFQENDKPLKRSSTVTDVPGNYERSPLQAHSNSNYDSSDHEASSASFPPGPTGFLMGSSAGNPPPGTRSEGRKNRRRPQRWKRINKPHLLAASVPDKDGSDTGLCGSDHVSALIDRRYGTWNVQRVRHLFVEEDANYILGLKIDMNRADTVVWGLERNGMYSTKSGTKQSIPQHLRLLFPWVLWHIWKGRNELIFANTRLGAATVMDKAQNDYNAWAEVNILNSSQESDDIAAGTAIVKWEKPSQSFVKCNIDTSWVSETENTGASWLLHCLSDLRFGQVVFESSSYLAGEAILRPEMFLGFQDLLAHIRDKLSGFRLWNISYAQLQGNRCAYEIALSVTRDQRYQSYIARGGSFWLRSLIEEDAKDDT</sequence>
<evidence type="ECO:0000256" key="1">
    <source>
        <dbReference type="SAM" id="MobiDB-lite"/>
    </source>
</evidence>
<evidence type="ECO:0008006" key="4">
    <source>
        <dbReference type="Google" id="ProtNLM"/>
    </source>
</evidence>
<feature type="compositionally biased region" description="Basic residues" evidence="1">
    <location>
        <begin position="167"/>
        <end position="180"/>
    </location>
</feature>
<reference evidence="2 3" key="1">
    <citation type="submission" date="2021-03" db="EMBL/GenBank/DDBJ databases">
        <authorList>
            <person name="King G.J."/>
            <person name="Bancroft I."/>
            <person name="Baten A."/>
            <person name="Bloomfield J."/>
            <person name="Borpatragohain P."/>
            <person name="He Z."/>
            <person name="Irish N."/>
            <person name="Irwin J."/>
            <person name="Liu K."/>
            <person name="Mauleon R.P."/>
            <person name="Moore J."/>
            <person name="Morris R."/>
            <person name="Ostergaard L."/>
            <person name="Wang B."/>
            <person name="Wells R."/>
        </authorList>
    </citation>
    <scope>NUCLEOTIDE SEQUENCE [LARGE SCALE GENOMIC DNA]</scope>
    <source>
        <strain evidence="2">R-o-18</strain>
        <tissue evidence="2">Leaf</tissue>
    </source>
</reference>
<feature type="region of interest" description="Disordered" evidence="1">
    <location>
        <begin position="1"/>
        <end position="29"/>
    </location>
</feature>